<dbReference type="Proteomes" id="UP001202289">
    <property type="component" value="Unassembled WGS sequence"/>
</dbReference>
<proteinExistence type="predicted"/>
<reference evidence="1" key="1">
    <citation type="submission" date="2022-05" db="EMBL/GenBank/DDBJ databases">
        <title>Comparative Genomics of Spacecraft Associated Microbes.</title>
        <authorList>
            <person name="Tran M.T."/>
            <person name="Wright A."/>
            <person name="Seuylemezian A."/>
            <person name="Eisen J."/>
            <person name="Coil D."/>
        </authorList>
    </citation>
    <scope>NUCLEOTIDE SEQUENCE</scope>
    <source>
        <strain evidence="1">FAIRING 10M-2.2</strain>
    </source>
</reference>
<dbReference type="EMBL" id="JAMBOP010000015">
    <property type="protein sequence ID" value="MCM3736753.1"/>
    <property type="molecule type" value="Genomic_DNA"/>
</dbReference>
<evidence type="ECO:0000313" key="2">
    <source>
        <dbReference type="Proteomes" id="UP001202289"/>
    </source>
</evidence>
<comment type="caution">
    <text evidence="1">The sequence shown here is derived from an EMBL/GenBank/DDBJ whole genome shotgun (WGS) entry which is preliminary data.</text>
</comment>
<accession>A0ACC6A7S0</accession>
<protein>
    <submittedName>
        <fullName evidence="1">Uncharacterized protein</fullName>
    </submittedName>
</protein>
<keyword evidence="2" id="KW-1185">Reference proteome</keyword>
<gene>
    <name evidence="1" type="ORF">M3215_13220</name>
</gene>
<organism evidence="1 2">
    <name type="scientific">Bacillus cytotoxicus</name>
    <dbReference type="NCBI Taxonomy" id="580165"/>
    <lineage>
        <taxon>Bacteria</taxon>
        <taxon>Bacillati</taxon>
        <taxon>Bacillota</taxon>
        <taxon>Bacilli</taxon>
        <taxon>Bacillales</taxon>
        <taxon>Bacillaceae</taxon>
        <taxon>Bacillus</taxon>
        <taxon>Bacillus cereus group</taxon>
    </lineage>
</organism>
<evidence type="ECO:0000313" key="1">
    <source>
        <dbReference type="EMBL" id="MCM3736753.1"/>
    </source>
</evidence>
<name>A0ACC6A7S0_9BACI</name>
<sequence>MKFFHRFIQREKLNTHPIIMGAILQKQKYSEGNEQSDERIEGEKNIEKYFRPSCFPVLNNRFNYHFFDPFIDKQYNQIVLPPSLMNSPENTIIYYFSILREAENLTKNKKGGCGSVGMAKVPYPIAYNFFTNQYQERVSYKSYFHSFEGIGHINLIKLAPLYKDKKYPKANRYFFEIETIEGSTKGVTYFAYYYGYIYIEKENNSYKIADIELSSEDFLCAAYHFWQHNAEMVVDTKFGNWCKLVKERLPTKQEGYTKQIDVIGTDGNKYRFVFFQLTNDIDVLAAQYKKSIKGQWEFIEIDLEKCL</sequence>